<protein>
    <submittedName>
        <fullName evidence="1">Uncharacterized protein</fullName>
    </submittedName>
</protein>
<dbReference type="AlphaFoldDB" id="A0A2M9W4D6"/>
<dbReference type="Proteomes" id="UP000232062">
    <property type="component" value="Unassembled WGS sequence"/>
</dbReference>
<name>A0A2M9W4D6_9GAMM</name>
<reference evidence="1 2" key="1">
    <citation type="submission" date="2017-11" db="EMBL/GenBank/DDBJ databases">
        <title>The genome sequence of Pantoea rodasii DSM 26611.</title>
        <authorList>
            <person name="Gao J."/>
            <person name="Mao X."/>
            <person name="Sun J."/>
        </authorList>
    </citation>
    <scope>NUCLEOTIDE SEQUENCE [LARGE SCALE GENOMIC DNA]</scope>
    <source>
        <strain evidence="1 2">DSM 26611</strain>
    </source>
</reference>
<comment type="caution">
    <text evidence="1">The sequence shown here is derived from an EMBL/GenBank/DDBJ whole genome shotgun (WGS) entry which is preliminary data.</text>
</comment>
<proteinExistence type="predicted"/>
<sequence>MGIRALAALLQHELFRGLSNIVNQDRHTSRCSCVGCVHVPQSLTYVSSWGYALLPPCYNTNYFED</sequence>
<keyword evidence="2" id="KW-1185">Reference proteome</keyword>
<evidence type="ECO:0000313" key="1">
    <source>
        <dbReference type="EMBL" id="PJZ02378.1"/>
    </source>
</evidence>
<dbReference type="EMBL" id="PIQI01000031">
    <property type="protein sequence ID" value="PJZ02378.1"/>
    <property type="molecule type" value="Genomic_DNA"/>
</dbReference>
<evidence type="ECO:0000313" key="2">
    <source>
        <dbReference type="Proteomes" id="UP000232062"/>
    </source>
</evidence>
<accession>A0A2M9W4D6</accession>
<organism evidence="1 2">
    <name type="scientific">Pantoea rodasii</name>
    <dbReference type="NCBI Taxonomy" id="1076549"/>
    <lineage>
        <taxon>Bacteria</taxon>
        <taxon>Pseudomonadati</taxon>
        <taxon>Pseudomonadota</taxon>
        <taxon>Gammaproteobacteria</taxon>
        <taxon>Enterobacterales</taxon>
        <taxon>Erwiniaceae</taxon>
        <taxon>Pantoea</taxon>
    </lineage>
</organism>
<gene>
    <name evidence="1" type="ORF">PRCB_24775</name>
</gene>